<dbReference type="Gene3D" id="3.20.20.80">
    <property type="entry name" value="Glycosidases"/>
    <property type="match status" value="1"/>
</dbReference>
<dbReference type="SUPFAM" id="SSF49344">
    <property type="entry name" value="CBD9-like"/>
    <property type="match status" value="3"/>
</dbReference>
<dbReference type="PRINTS" id="PR00134">
    <property type="entry name" value="GLHYDRLASE10"/>
</dbReference>
<keyword evidence="5 7" id="KW-0624">Polysaccharide degradation</keyword>
<evidence type="ECO:0000256" key="10">
    <source>
        <dbReference type="SAM" id="SignalP"/>
    </source>
</evidence>
<keyword evidence="4 7" id="KW-0326">Glycosidase</keyword>
<name>A0A0K8J6G6_9FIRM</name>
<dbReference type="InterPro" id="IPR017853">
    <property type="entry name" value="GH"/>
</dbReference>
<feature type="coiled-coil region" evidence="8">
    <location>
        <begin position="723"/>
        <end position="764"/>
    </location>
</feature>
<accession>A0A0K8J6G6</accession>
<comment type="catalytic activity">
    <reaction evidence="7">
        <text>Endohydrolysis of (1-&gt;4)-beta-D-xylosidic linkages in xylans.</text>
        <dbReference type="EC" id="3.2.1.8"/>
    </reaction>
</comment>
<dbReference type="InterPro" id="IPR010502">
    <property type="entry name" value="Carb-bd_dom_fam9"/>
</dbReference>
<dbReference type="GO" id="GO:0000272">
    <property type="term" value="P:polysaccharide catabolic process"/>
    <property type="evidence" value="ECO:0007669"/>
    <property type="project" value="UniProtKB-KW"/>
</dbReference>
<dbReference type="RefSeq" id="WP_058258264.1">
    <property type="nucleotide sequence ID" value="NZ_LN879430.1"/>
</dbReference>
<feature type="region of interest" description="Disordered" evidence="9">
    <location>
        <begin position="405"/>
        <end position="444"/>
    </location>
</feature>
<dbReference type="SMART" id="SM00635">
    <property type="entry name" value="BID_2"/>
    <property type="match status" value="2"/>
</dbReference>
<evidence type="ECO:0000256" key="4">
    <source>
        <dbReference type="ARBA" id="ARBA00023295"/>
    </source>
</evidence>
<dbReference type="SUPFAM" id="SSF49373">
    <property type="entry name" value="Invasin/intimin cell-adhesion fragments"/>
    <property type="match status" value="2"/>
</dbReference>
<dbReference type="GO" id="GO:0031176">
    <property type="term" value="F:endo-1,4-beta-xylanase activity"/>
    <property type="evidence" value="ECO:0007669"/>
    <property type="project" value="UniProtKB-EC"/>
</dbReference>
<feature type="compositionally biased region" description="Pro residues" evidence="9">
    <location>
        <begin position="412"/>
        <end position="439"/>
    </location>
</feature>
<dbReference type="InterPro" id="IPR008964">
    <property type="entry name" value="Invasin/intimin_cell_adhesion"/>
</dbReference>
<protein>
    <recommendedName>
        <fullName evidence="7">Beta-xylanase</fullName>
        <ecNumber evidence="7">3.2.1.8</ecNumber>
    </recommendedName>
</protein>
<evidence type="ECO:0000256" key="3">
    <source>
        <dbReference type="ARBA" id="ARBA00023277"/>
    </source>
</evidence>
<dbReference type="Gene3D" id="3.40.50.1820">
    <property type="entry name" value="alpha/beta hydrolase"/>
    <property type="match status" value="1"/>
</dbReference>
<dbReference type="PROSITE" id="PS00591">
    <property type="entry name" value="GH10_1"/>
    <property type="match status" value="1"/>
</dbReference>
<dbReference type="OrthoDB" id="9777383at2"/>
<dbReference type="Gene3D" id="1.20.1270.90">
    <property type="entry name" value="AF1782-like"/>
    <property type="match status" value="2"/>
</dbReference>
<keyword evidence="3 7" id="KW-0119">Carbohydrate metabolism</keyword>
<keyword evidence="10" id="KW-0732">Signal</keyword>
<comment type="similarity">
    <text evidence="1 7">Belongs to the glycosyl hydrolase 10 (cellulase F) family.</text>
</comment>
<dbReference type="Pfam" id="PF06452">
    <property type="entry name" value="CBM9_1"/>
    <property type="match status" value="3"/>
</dbReference>
<evidence type="ECO:0000256" key="6">
    <source>
        <dbReference type="PROSITE-ProRule" id="PRU10061"/>
    </source>
</evidence>
<dbReference type="SUPFAM" id="SSF51445">
    <property type="entry name" value="(Trans)glycosidases"/>
    <property type="match status" value="1"/>
</dbReference>
<dbReference type="Pfam" id="PF00331">
    <property type="entry name" value="Glyco_hydro_10"/>
    <property type="match status" value="1"/>
</dbReference>
<dbReference type="InterPro" id="IPR003343">
    <property type="entry name" value="Big_2"/>
</dbReference>
<evidence type="ECO:0000256" key="1">
    <source>
        <dbReference type="ARBA" id="ARBA00007495"/>
    </source>
</evidence>
<dbReference type="InterPro" id="IPR031158">
    <property type="entry name" value="GH10_AS"/>
</dbReference>
<dbReference type="SMART" id="SM00633">
    <property type="entry name" value="Glyco_10"/>
    <property type="match status" value="1"/>
</dbReference>
<feature type="active site" description="Nucleophile" evidence="6">
    <location>
        <position position="1911"/>
    </location>
</feature>
<evidence type="ECO:0000256" key="2">
    <source>
        <dbReference type="ARBA" id="ARBA00022801"/>
    </source>
</evidence>
<sequence length="1996" mass="220207">MKKSMFLKRFISMLAVISMVLLDLTGTGTQVASAATKNDPVFKEAMYRNILVGKSYDFNIKNKPKKASYQWKSSNKKVATVNNKGLVKAVAPGSTTISCKIKTGKKTITLKAKVYVKKPSKNPATKVAINNKIQSMAVGEKIDLNCTYTPAKASDFVNWTSSDTTIAKVDANGVVTALKKGTVTIKATTLNKSRTDKVKIKVSPEVTVSNQERLNQVLKAGKASTIIISSNKKMELTIPKGNYKGKDLIVNAPKAIIHNNGVFKTITIRDLKQGWKEYAKGNTLHVATSSKITVEKKADCGIVVDKSKINLDLTINGKAKIDAIQPCDIKFNGKAKELPTLNIETPGVKINTNIVLNINASYQAVLRIEKEAAAKSKITAVDTNAIPKVEGKYKVNVEVNGKVYSVGADTPTPTPTPKQPTPTPKPSKPTPKPPKPTPPVDEKIKVDDKGFTAEGRIVAYFGTPKIDGEIDEVWNKAPLIKPPYTSNASVEASATFKLLWDDYALYILAQVKDPNMTLAPYQEYEKDSIEIFLDENNDKTSSYGSDDLQFRVNYANEQSLGSGDLSRFYTATKIGDGYYIIEARIELQKIAANNKIYGIELQVNDGIGTSRAGTINVFDTTDSAWSNPTVFGEVILTGKKSEDKPGLNLYKLLKLIDTAEKMEVTAVLFKANLKAAKDVAAKDKLTQEEIDMAYDSLNSVIAFENAVTKAANMDLSLYQAEGVAAVRKAIEEAEKLLGKTEVRVNEMNEAMAALDKAIAQLKVTGFDKDGNMVAKYGSPVIDGEIDKVWDEVDFVPATPSGSGSTDTSAKFKVLWDDKALYVLADVTDNALDTSSGIVYNRDCVEIFLDEGNNAKENIFDLDDTHYRISCDNRLSADRGSLDRLYTAVSEKKDSEGKVTGYIVEARIALQNPAKGNNIYGFELQLNDAKNGNRTGTLNVFDKTSTAYLSPTKFGKLVLCEKDAADVMGFNKYDLLKLVNIANDIELARYTDDTAARVRELLAKADATIATGDQAQVDALYDSLDQAIRALVHKDIKDIDPELARIKEFRRIPAEYLTAEPYDEKAKGTVVREYYDTYEYSDDGVAGNAIQKDMLVYLPAGYNAEDKNTRYNVLYLIHGTAEDQNTVFGDDDPNVTTVMKKVLDMMIANGELDPMIIVTPYYRGMESGRLQYELINEIMPFIATKYNTYAASGSKDDLKAARSHHAVGGFSQGAGCTFTLMRNRFDYFKYYIPLSGGPGNNDFTSAVKGYNLTDYYVFAATGTDDIAYSGMVNAIPDMANYKDSEGNPIFIYNADLSQGNLYLLLLEDGTHTWQCVNQYLYNILPDLFFAEETPNLDSDIVTDEKGFTADGKIVAKYGTPKIDGEIDEVWNNAIEIKPPHTNNAAVEASATFKVLWDDNALYVLAHVKDPNMTDAPSQLHEQDSIEIFLDENNDKASRYGSDDLQFRVNYKNVQSVGSGDISRFYTATKIGDNEYIVEARVELQNLAYNNKILGIELQVNDGIGSSRAGTITLFDTTDSAWMNPAVFGEIVLTGKKPGDAPGLNPYKLMTLVETAKKMDVTGFTKGVEAFTTRLNTANTAIGTATTQAELDGAYNALNDVITLMGAIQKYAGLNLDYFNNGEKIKNAIAAAEDILAKTEATTEEIMQARDALDEAIKDIGSYSLKDVYADKFYIGAAVHLNGLGDEKYTQNLLSQYNSITVENDMKPEVLLDQAASKAAGAVKCDFTKMDQYCDFAVEHGLKMRGHTFVWHSQTPSWFFKEGFDDNGAYVDASTMDIRLQQFIDEVFEHIKEKYPGLFYAYDICNEVVSSMSLESSHWKNVYGDYSFVTKAFELARKASEGTGIKLYYNDYNEYDPGKAEQIIELLADAKAAGNVDGIGMQSHVNIYYPSIDQYRETIDKFVAAGYDVQITELDIATAINGNGPAPDAAMAAKQAQIYKELFQCYIDYKDKISSVTLWGINDQHSWRGSQDPLIFDREYKEKDSYWNIISVGLAAEK</sequence>
<feature type="chain" id="PRO_5005509443" description="Beta-xylanase" evidence="10">
    <location>
        <begin position="35"/>
        <end position="1996"/>
    </location>
</feature>
<evidence type="ECO:0000256" key="9">
    <source>
        <dbReference type="SAM" id="MobiDB-lite"/>
    </source>
</evidence>
<proteinExistence type="inferred from homology"/>
<evidence type="ECO:0000313" key="12">
    <source>
        <dbReference type="EMBL" id="CUH92938.1"/>
    </source>
</evidence>
<dbReference type="EMBL" id="LN879430">
    <property type="protein sequence ID" value="CUH92938.1"/>
    <property type="molecule type" value="Genomic_DNA"/>
</dbReference>
<dbReference type="Gene3D" id="2.60.40.1080">
    <property type="match status" value="2"/>
</dbReference>
<dbReference type="PANTHER" id="PTHR31490">
    <property type="entry name" value="GLYCOSYL HYDROLASE"/>
    <property type="match status" value="1"/>
</dbReference>
<dbReference type="GO" id="GO:0030246">
    <property type="term" value="F:carbohydrate binding"/>
    <property type="evidence" value="ECO:0007669"/>
    <property type="project" value="InterPro"/>
</dbReference>
<dbReference type="KEGG" id="hsd:SD1D_1392"/>
<keyword evidence="13" id="KW-1185">Reference proteome</keyword>
<dbReference type="Pfam" id="PF02368">
    <property type="entry name" value="Big_2"/>
    <property type="match status" value="2"/>
</dbReference>
<keyword evidence="8" id="KW-0175">Coiled coil</keyword>
<dbReference type="PROSITE" id="PS51760">
    <property type="entry name" value="GH10_2"/>
    <property type="match status" value="1"/>
</dbReference>
<dbReference type="Gene3D" id="2.60.40.1190">
    <property type="match status" value="3"/>
</dbReference>
<evidence type="ECO:0000256" key="7">
    <source>
        <dbReference type="RuleBase" id="RU361174"/>
    </source>
</evidence>
<dbReference type="SUPFAM" id="SSF53474">
    <property type="entry name" value="alpha/beta-Hydrolases"/>
    <property type="match status" value="1"/>
</dbReference>
<dbReference type="InterPro" id="IPR001000">
    <property type="entry name" value="GH10_dom"/>
</dbReference>
<evidence type="ECO:0000313" key="13">
    <source>
        <dbReference type="Proteomes" id="UP000196053"/>
    </source>
</evidence>
<organism evidence="12 13">
    <name type="scientific">Herbinix luporum</name>
    <dbReference type="NCBI Taxonomy" id="1679721"/>
    <lineage>
        <taxon>Bacteria</taxon>
        <taxon>Bacillati</taxon>
        <taxon>Bacillota</taxon>
        <taxon>Clostridia</taxon>
        <taxon>Lachnospirales</taxon>
        <taxon>Lachnospiraceae</taxon>
        <taxon>Herbinix</taxon>
    </lineage>
</organism>
<keyword evidence="2 7" id="KW-0378">Hydrolase</keyword>
<dbReference type="InterPro" id="IPR029058">
    <property type="entry name" value="AB_hydrolase_fold"/>
</dbReference>
<dbReference type="EC" id="3.2.1.8" evidence="7"/>
<dbReference type="PANTHER" id="PTHR31490:SF90">
    <property type="entry name" value="ENDO-1,4-BETA-XYLANASE A"/>
    <property type="match status" value="1"/>
</dbReference>
<feature type="signal peptide" evidence="10">
    <location>
        <begin position="1"/>
        <end position="34"/>
    </location>
</feature>
<dbReference type="Proteomes" id="UP000196053">
    <property type="component" value="Chromosome I"/>
</dbReference>
<evidence type="ECO:0000256" key="8">
    <source>
        <dbReference type="SAM" id="Coils"/>
    </source>
</evidence>
<gene>
    <name evidence="12" type="ORF">SD1D_1392</name>
</gene>
<dbReference type="InterPro" id="IPR044846">
    <property type="entry name" value="GH10"/>
</dbReference>
<evidence type="ECO:0000259" key="11">
    <source>
        <dbReference type="PROSITE" id="PS51760"/>
    </source>
</evidence>
<reference evidence="13" key="1">
    <citation type="submission" date="2015-09" db="EMBL/GenBank/DDBJ databases">
        <authorList>
            <person name="Wibberg D."/>
        </authorList>
    </citation>
    <scope>NUCLEOTIDE SEQUENCE [LARGE SCALE GENOMIC DNA]</scope>
    <source>
        <strain evidence="13">SD1D</strain>
    </source>
</reference>
<evidence type="ECO:0000256" key="5">
    <source>
        <dbReference type="ARBA" id="ARBA00023326"/>
    </source>
</evidence>
<feature type="domain" description="GH10" evidence="11">
    <location>
        <begin position="1657"/>
        <end position="1990"/>
    </location>
</feature>